<dbReference type="PROSITE" id="PS50006">
    <property type="entry name" value="FHA_DOMAIN"/>
    <property type="match status" value="1"/>
</dbReference>
<dbReference type="InterPro" id="IPR050923">
    <property type="entry name" value="Cell_Proc_Reg/RNA_Proc"/>
</dbReference>
<dbReference type="PANTHER" id="PTHR23308">
    <property type="entry name" value="NUCLEAR INHIBITOR OF PROTEIN PHOSPHATASE-1"/>
    <property type="match status" value="1"/>
</dbReference>
<protein>
    <recommendedName>
        <fullName evidence="5">FHA domain-containing protein</fullName>
    </recommendedName>
</protein>
<name>A0A328VK17_9CHLR</name>
<dbReference type="InterPro" id="IPR058644">
    <property type="entry name" value="Mtb12-like_C"/>
</dbReference>
<feature type="compositionally biased region" description="Low complexity" evidence="3">
    <location>
        <begin position="186"/>
        <end position="196"/>
    </location>
</feature>
<dbReference type="Pfam" id="PF00498">
    <property type="entry name" value="FHA"/>
    <property type="match status" value="1"/>
</dbReference>
<keyword evidence="4" id="KW-0812">Transmembrane</keyword>
<keyword evidence="1" id="KW-0732">Signal</keyword>
<feature type="compositionally biased region" description="Low complexity" evidence="3">
    <location>
        <begin position="114"/>
        <end position="165"/>
    </location>
</feature>
<sequence>MEASLNGPQGRITLGPGVTSVGRAPDNQIRLNDQQVSSHHAEFRAEDGGYSLVDRGSTNGTFVNDQRLTSQVPWRLHSGDRIRFGETVFTYEVAGAGSEAEERTVVAGSPDQFQPSPAAPSYPQSAYQSPPAAASPLQGQGYAQQGGWQAQPYGGPAPQGYGQQPPAAPPGYPVQPAPYGPPPQGAPSFPGQAPGYPQFPPQPQPPARRGGRAGCLIAGLLVLVLLLLVLVVVLFNPLNFPGPLGLLASSPQKTVDTFCSALKKSDYHTAYGQFSSTLQASESEQQFTQAFQTITTLVGPVTSCSATNFQQNGDHATAQLSLAFQRSPRIVTGTMNFVRENGTWKIDRAPQTNGNQVQT</sequence>
<keyword evidence="7" id="KW-1185">Reference proteome</keyword>
<feature type="region of interest" description="Disordered" evidence="3">
    <location>
        <begin position="103"/>
        <end position="209"/>
    </location>
</feature>
<evidence type="ECO:0000256" key="2">
    <source>
        <dbReference type="ARBA" id="ARBA00093774"/>
    </source>
</evidence>
<dbReference type="InterPro" id="IPR032710">
    <property type="entry name" value="NTF2-like_dom_sf"/>
</dbReference>
<dbReference type="OrthoDB" id="154568at2"/>
<dbReference type="RefSeq" id="WP_112431801.1">
    <property type="nucleotide sequence ID" value="NZ_MCIF01000002.1"/>
</dbReference>
<feature type="compositionally biased region" description="Pro residues" evidence="3">
    <location>
        <begin position="197"/>
        <end position="206"/>
    </location>
</feature>
<evidence type="ECO:0000256" key="3">
    <source>
        <dbReference type="SAM" id="MobiDB-lite"/>
    </source>
</evidence>
<feature type="transmembrane region" description="Helical" evidence="4">
    <location>
        <begin position="213"/>
        <end position="235"/>
    </location>
</feature>
<dbReference type="EMBL" id="MCIF01000002">
    <property type="protein sequence ID" value="RAQ97439.1"/>
    <property type="molecule type" value="Genomic_DNA"/>
</dbReference>
<feature type="domain" description="FHA" evidence="5">
    <location>
        <begin position="19"/>
        <end position="68"/>
    </location>
</feature>
<dbReference type="Gene3D" id="2.60.200.20">
    <property type="match status" value="1"/>
</dbReference>
<feature type="region of interest" description="Disordered" evidence="3">
    <location>
        <begin position="1"/>
        <end position="25"/>
    </location>
</feature>
<dbReference type="Proteomes" id="UP000248706">
    <property type="component" value="Unassembled WGS sequence"/>
</dbReference>
<dbReference type="SUPFAM" id="SSF54427">
    <property type="entry name" value="NTF2-like"/>
    <property type="match status" value="1"/>
</dbReference>
<dbReference type="InterPro" id="IPR000253">
    <property type="entry name" value="FHA_dom"/>
</dbReference>
<dbReference type="AlphaFoldDB" id="A0A328VK17"/>
<dbReference type="SMART" id="SM00240">
    <property type="entry name" value="FHA"/>
    <property type="match status" value="1"/>
</dbReference>
<comment type="caution">
    <text evidence="6">The sequence shown here is derived from an EMBL/GenBank/DDBJ whole genome shotgun (WGS) entry which is preliminary data.</text>
</comment>
<keyword evidence="4" id="KW-1133">Transmembrane helix</keyword>
<evidence type="ECO:0000256" key="1">
    <source>
        <dbReference type="ARBA" id="ARBA00022729"/>
    </source>
</evidence>
<dbReference type="CDD" id="cd00060">
    <property type="entry name" value="FHA"/>
    <property type="match status" value="1"/>
</dbReference>
<proteinExistence type="inferred from homology"/>
<dbReference type="Gene3D" id="3.10.450.50">
    <property type="match status" value="1"/>
</dbReference>
<dbReference type="SUPFAM" id="SSF49879">
    <property type="entry name" value="SMAD/FHA domain"/>
    <property type="match status" value="1"/>
</dbReference>
<keyword evidence="4" id="KW-0472">Membrane</keyword>
<accession>A0A328VK17</accession>
<evidence type="ECO:0000259" key="5">
    <source>
        <dbReference type="PROSITE" id="PS50006"/>
    </source>
</evidence>
<dbReference type="InterPro" id="IPR008984">
    <property type="entry name" value="SMAD_FHA_dom_sf"/>
</dbReference>
<evidence type="ECO:0000313" key="7">
    <source>
        <dbReference type="Proteomes" id="UP000248706"/>
    </source>
</evidence>
<evidence type="ECO:0000313" key="6">
    <source>
        <dbReference type="EMBL" id="RAQ97439.1"/>
    </source>
</evidence>
<dbReference type="Pfam" id="PF26580">
    <property type="entry name" value="Mtb12_C"/>
    <property type="match status" value="1"/>
</dbReference>
<organism evidence="6 7">
    <name type="scientific">Thermogemmatispora tikiterensis</name>
    <dbReference type="NCBI Taxonomy" id="1825093"/>
    <lineage>
        <taxon>Bacteria</taxon>
        <taxon>Bacillati</taxon>
        <taxon>Chloroflexota</taxon>
        <taxon>Ktedonobacteria</taxon>
        <taxon>Thermogemmatisporales</taxon>
        <taxon>Thermogemmatisporaceae</taxon>
        <taxon>Thermogemmatispora</taxon>
    </lineage>
</organism>
<gene>
    <name evidence="6" type="ORF">A4R35_18015</name>
</gene>
<feature type="compositionally biased region" description="Pro residues" evidence="3">
    <location>
        <begin position="166"/>
        <end position="185"/>
    </location>
</feature>
<comment type="similarity">
    <text evidence="2">Belongs to the MTB12 family.</text>
</comment>
<reference evidence="6 7" key="1">
    <citation type="submission" date="2016-08" db="EMBL/GenBank/DDBJ databases">
        <title>Analysis of Carbohydrate Active Enzymes in Thermogemmatispora T81 Reveals Carbohydrate Degradation Ability.</title>
        <authorList>
            <person name="Tomazini A."/>
            <person name="Lal S."/>
            <person name="Stott M."/>
            <person name="Henrissat B."/>
            <person name="Polikarpov I."/>
            <person name="Sparling R."/>
            <person name="Levin D.B."/>
        </authorList>
    </citation>
    <scope>NUCLEOTIDE SEQUENCE [LARGE SCALE GENOMIC DNA]</scope>
    <source>
        <strain evidence="6 7">T81</strain>
    </source>
</reference>
<evidence type="ECO:0000256" key="4">
    <source>
        <dbReference type="SAM" id="Phobius"/>
    </source>
</evidence>